<proteinExistence type="predicted"/>
<dbReference type="GO" id="GO:0003677">
    <property type="term" value="F:DNA binding"/>
    <property type="evidence" value="ECO:0007669"/>
    <property type="project" value="UniProtKB-KW"/>
</dbReference>
<dbReference type="InterPro" id="IPR000524">
    <property type="entry name" value="Tscrpt_reg_HTH_GntR"/>
</dbReference>
<feature type="coiled-coil region" evidence="4">
    <location>
        <begin position="121"/>
        <end position="148"/>
    </location>
</feature>
<dbReference type="Gene3D" id="1.10.10.10">
    <property type="entry name" value="Winged helix-like DNA-binding domain superfamily/Winged helix DNA-binding domain"/>
    <property type="match status" value="1"/>
</dbReference>
<dbReference type="InterPro" id="IPR036390">
    <property type="entry name" value="WH_DNA-bd_sf"/>
</dbReference>
<evidence type="ECO:0000313" key="8">
    <source>
        <dbReference type="Proteomes" id="UP000267654"/>
    </source>
</evidence>
<reference evidence="7 8" key="1">
    <citation type="submission" date="2018-06" db="EMBL/GenBank/DDBJ databases">
        <title>Extensive metabolic versatility and redundancy in microbially diverse, dynamic hydrothermal sediments.</title>
        <authorList>
            <person name="Dombrowski N."/>
            <person name="Teske A."/>
            <person name="Baker B.J."/>
        </authorList>
    </citation>
    <scope>NUCLEOTIDE SEQUENCE [LARGE SCALE GENOMIC DNA]</scope>
    <source>
        <strain evidence="7">B19_G9</strain>
    </source>
</reference>
<evidence type="ECO:0000313" key="6">
    <source>
        <dbReference type="EMBL" id="HDN85063.1"/>
    </source>
</evidence>
<dbReference type="InterPro" id="IPR011711">
    <property type="entry name" value="GntR_C"/>
</dbReference>
<dbReference type="PANTHER" id="PTHR43537">
    <property type="entry name" value="TRANSCRIPTIONAL REGULATOR, GNTR FAMILY"/>
    <property type="match status" value="1"/>
</dbReference>
<dbReference type="SMART" id="SM00895">
    <property type="entry name" value="FCD"/>
    <property type="match status" value="1"/>
</dbReference>
<dbReference type="Pfam" id="PF00392">
    <property type="entry name" value="GntR"/>
    <property type="match status" value="1"/>
</dbReference>
<evidence type="ECO:0000256" key="2">
    <source>
        <dbReference type="ARBA" id="ARBA00023125"/>
    </source>
</evidence>
<dbReference type="Gene3D" id="1.20.120.530">
    <property type="entry name" value="GntR ligand-binding domain-like"/>
    <property type="match status" value="1"/>
</dbReference>
<evidence type="ECO:0000259" key="5">
    <source>
        <dbReference type="PROSITE" id="PS50949"/>
    </source>
</evidence>
<dbReference type="SUPFAM" id="SSF46785">
    <property type="entry name" value="Winged helix' DNA-binding domain"/>
    <property type="match status" value="1"/>
</dbReference>
<dbReference type="AlphaFoldDB" id="A0A662DFQ4"/>
<reference evidence="6" key="2">
    <citation type="journal article" date="2020" name="mSystems">
        <title>Genome- and Community-Level Interaction Insights into Carbon Utilization and Element Cycling Functions of Hydrothermarchaeota in Hydrothermal Sediment.</title>
        <authorList>
            <person name="Zhou Z."/>
            <person name="Liu Y."/>
            <person name="Xu W."/>
            <person name="Pan J."/>
            <person name="Luo Z.H."/>
            <person name="Li M."/>
        </authorList>
    </citation>
    <scope>NUCLEOTIDE SEQUENCE [LARGE SCALE GENOMIC DNA]</scope>
    <source>
        <strain evidence="6">HyVt-219</strain>
    </source>
</reference>
<keyword evidence="1" id="KW-0805">Transcription regulation</keyword>
<protein>
    <submittedName>
        <fullName evidence="7">FadR family transcriptional regulator</fullName>
    </submittedName>
</protein>
<evidence type="ECO:0000256" key="3">
    <source>
        <dbReference type="ARBA" id="ARBA00023163"/>
    </source>
</evidence>
<dbReference type="EMBL" id="QMQB01000132">
    <property type="protein sequence ID" value="RLE12786.1"/>
    <property type="molecule type" value="Genomic_DNA"/>
</dbReference>
<dbReference type="Pfam" id="PF07729">
    <property type="entry name" value="FCD"/>
    <property type="match status" value="1"/>
</dbReference>
<dbReference type="PANTHER" id="PTHR43537:SF5">
    <property type="entry name" value="UXU OPERON TRANSCRIPTIONAL REGULATOR"/>
    <property type="match status" value="1"/>
</dbReference>
<dbReference type="Proteomes" id="UP000885660">
    <property type="component" value="Unassembled WGS sequence"/>
</dbReference>
<keyword evidence="3" id="KW-0804">Transcription</keyword>
<accession>A0A662DFQ4</accession>
<dbReference type="EMBL" id="DRBC01000292">
    <property type="protein sequence ID" value="HDN85063.1"/>
    <property type="molecule type" value="Genomic_DNA"/>
</dbReference>
<evidence type="ECO:0000256" key="1">
    <source>
        <dbReference type="ARBA" id="ARBA00023015"/>
    </source>
</evidence>
<dbReference type="InterPro" id="IPR036388">
    <property type="entry name" value="WH-like_DNA-bd_sf"/>
</dbReference>
<name>A0A662DFQ4_UNCAE</name>
<dbReference type="SUPFAM" id="SSF48008">
    <property type="entry name" value="GntR ligand-binding domain-like"/>
    <property type="match status" value="1"/>
</dbReference>
<organism evidence="7 8">
    <name type="scientific">Aerophobetes bacterium</name>
    <dbReference type="NCBI Taxonomy" id="2030807"/>
    <lineage>
        <taxon>Bacteria</taxon>
        <taxon>Candidatus Aerophobota</taxon>
    </lineage>
</organism>
<dbReference type="CDD" id="cd07377">
    <property type="entry name" value="WHTH_GntR"/>
    <property type="match status" value="1"/>
</dbReference>
<keyword evidence="4" id="KW-0175">Coiled coil</keyword>
<dbReference type="PRINTS" id="PR00035">
    <property type="entry name" value="HTHGNTR"/>
</dbReference>
<feature type="domain" description="HTH gntR-type" evidence="5">
    <location>
        <begin position="13"/>
        <end position="81"/>
    </location>
</feature>
<evidence type="ECO:0000256" key="4">
    <source>
        <dbReference type="SAM" id="Coils"/>
    </source>
</evidence>
<sequence>MEIGKPTRLTDKKSIVQKIIGEFRNALITRTLKPGDKLPTEIELSRRFFVSRNAVREAIKMLVALGVVEIKRGNGTYVAKGISTQIIDPLIFSLLLEGGVPDELLELREMLEIGILEIVLKKVTKKDINKMEKAIQLLEEDCKKGETDREILRKHDLEFHYAFAGATHNPLIIKIAKTIWEMFKASIEKAVYSRPEDTVERHKMILKAIKEKNLEKAKEAIYLSLEKWGRDLHTYT</sequence>
<dbReference type="Proteomes" id="UP000267654">
    <property type="component" value="Unassembled WGS sequence"/>
</dbReference>
<dbReference type="GO" id="GO:0003700">
    <property type="term" value="F:DNA-binding transcription factor activity"/>
    <property type="evidence" value="ECO:0007669"/>
    <property type="project" value="InterPro"/>
</dbReference>
<dbReference type="PROSITE" id="PS50949">
    <property type="entry name" value="HTH_GNTR"/>
    <property type="match status" value="1"/>
</dbReference>
<keyword evidence="2" id="KW-0238">DNA-binding</keyword>
<comment type="caution">
    <text evidence="7">The sequence shown here is derived from an EMBL/GenBank/DDBJ whole genome shotgun (WGS) entry which is preliminary data.</text>
</comment>
<dbReference type="SMART" id="SM00345">
    <property type="entry name" value="HTH_GNTR"/>
    <property type="match status" value="1"/>
</dbReference>
<evidence type="ECO:0000313" key="7">
    <source>
        <dbReference type="EMBL" id="RLE12786.1"/>
    </source>
</evidence>
<dbReference type="InterPro" id="IPR008920">
    <property type="entry name" value="TF_FadR/GntR_C"/>
</dbReference>
<gene>
    <name evidence="7" type="ORF">DRI96_04005</name>
    <name evidence="6" type="ORF">ENG47_04835</name>
</gene>